<dbReference type="Gene3D" id="3.40.30.120">
    <property type="match status" value="1"/>
</dbReference>
<dbReference type="EMBL" id="RBAL01000008">
    <property type="protein sequence ID" value="RKN41164.1"/>
    <property type="molecule type" value="Genomic_DNA"/>
</dbReference>
<dbReference type="Gene3D" id="3.30.70.2450">
    <property type="match status" value="1"/>
</dbReference>
<reference evidence="4 5" key="1">
    <citation type="journal article" date="2014" name="Int. J. Syst. Evol. Microbiol.">
        <title>Streptomyces hoynatensis sp. nov., isolated from deep marine sediment.</title>
        <authorList>
            <person name="Veyisoglu A."/>
            <person name="Sahin N."/>
        </authorList>
    </citation>
    <scope>NUCLEOTIDE SEQUENCE [LARGE SCALE GENOMIC DNA]</scope>
    <source>
        <strain evidence="4 5">KCTC 29097</strain>
    </source>
</reference>
<dbReference type="SUPFAM" id="SSF51905">
    <property type="entry name" value="FAD/NAD(P)-binding domain"/>
    <property type="match status" value="1"/>
</dbReference>
<evidence type="ECO:0000256" key="2">
    <source>
        <dbReference type="SAM" id="MobiDB-lite"/>
    </source>
</evidence>
<evidence type="ECO:0000256" key="1">
    <source>
        <dbReference type="ARBA" id="ARBA00023002"/>
    </source>
</evidence>
<comment type="caution">
    <text evidence="4">The sequence shown here is derived from an EMBL/GenBank/DDBJ whole genome shotgun (WGS) entry which is preliminary data.</text>
</comment>
<organism evidence="4 5">
    <name type="scientific">Streptomyces hoynatensis</name>
    <dbReference type="NCBI Taxonomy" id="1141874"/>
    <lineage>
        <taxon>Bacteria</taxon>
        <taxon>Bacillati</taxon>
        <taxon>Actinomycetota</taxon>
        <taxon>Actinomycetes</taxon>
        <taxon>Kitasatosporales</taxon>
        <taxon>Streptomycetaceae</taxon>
        <taxon>Streptomyces</taxon>
    </lineage>
</organism>
<dbReference type="InterPro" id="IPR036188">
    <property type="entry name" value="FAD/NAD-bd_sf"/>
</dbReference>
<evidence type="ECO:0000313" key="4">
    <source>
        <dbReference type="EMBL" id="RKN41164.1"/>
    </source>
</evidence>
<dbReference type="NCBIfam" id="NF004829">
    <property type="entry name" value="PRK06183.1-3"/>
    <property type="match status" value="1"/>
</dbReference>
<dbReference type="Gene3D" id="3.50.50.60">
    <property type="entry name" value="FAD/NAD(P)-binding domain"/>
    <property type="match status" value="1"/>
</dbReference>
<dbReference type="OrthoDB" id="8670884at2"/>
<dbReference type="PRINTS" id="PR00420">
    <property type="entry name" value="RNGMNOXGNASE"/>
</dbReference>
<dbReference type="GO" id="GO:0071949">
    <property type="term" value="F:FAD binding"/>
    <property type="evidence" value="ECO:0007669"/>
    <property type="project" value="InterPro"/>
</dbReference>
<sequence>MAAATDRAQSATETDADVVIIGNGPTGQTLSLLLARRGWRVIVLERYPGAYELPRVKGFDGETARNFAAAGIAEQLPGIIERLGEYEFRNAAGQALIRFELPFEPGWDGWPPAVVIHQPTLEATLDAQARTLPTLRVLRGHRALRVSEHPGHVEISAPGPTPGVEKVTASWLVGCDGANSFVRDCLGGKMIDMGYKQEWLLVDLKFHEPRVFDPNDRQICDPMRPTTMVASGRGHRRWEFRRLPGETAAELTRPEAAWRLLAPYGATPENSTIARQVMYTFQAAISDTWRSGRMLIAGDAAHLMPPFAGQGMCSGIRDAANLAWKLDLVLRGVSDEALLDTYAAERDPHVREAIGFSVQMGQLISELDTVRAAQRDAQLLAAQAAPQEGAPPLAGPPPEGQAEPGAAPSDFRFAVGEGVLRRNERGEPVPLAGARSPQGRVARGEESGLFDDVVGRGFVLLATFDPRAALSAEELAFLERIGARVVRVLHADTAPEKAREHEVVDVDNVYLPYLADAGQVAALVRPDFYVFGTAWDRADLSGLVGALREQLAAEPVPAAG</sequence>
<protein>
    <submittedName>
        <fullName evidence="4">Bifunctional 3-(3-hydroxy-phenyl)propionate/3-hydroxycinnamic acid hydroxylase</fullName>
    </submittedName>
</protein>
<evidence type="ECO:0000259" key="3">
    <source>
        <dbReference type="Pfam" id="PF01494"/>
    </source>
</evidence>
<keyword evidence="1" id="KW-0560">Oxidoreductase</keyword>
<dbReference type="RefSeq" id="WP_120680040.1">
    <property type="nucleotide sequence ID" value="NZ_RBAL01000008.1"/>
</dbReference>
<dbReference type="Pfam" id="PF01494">
    <property type="entry name" value="FAD_binding_3"/>
    <property type="match status" value="1"/>
</dbReference>
<feature type="compositionally biased region" description="Low complexity" evidence="2">
    <location>
        <begin position="383"/>
        <end position="392"/>
    </location>
</feature>
<dbReference type="PANTHER" id="PTHR43476">
    <property type="entry name" value="3-(3-HYDROXY-PHENYL)PROPIONATE/3-HYDROXYCINNAMIC ACID HYDROXYLASE"/>
    <property type="match status" value="1"/>
</dbReference>
<name>A0A3A9YZP9_9ACTN</name>
<proteinExistence type="predicted"/>
<accession>A0A3A9YZP9</accession>
<feature type="region of interest" description="Disordered" evidence="2">
    <location>
        <begin position="383"/>
        <end position="408"/>
    </location>
</feature>
<dbReference type="PANTHER" id="PTHR43476:SF3">
    <property type="entry name" value="FAD-BINDING MONOOXYGENASE"/>
    <property type="match status" value="1"/>
</dbReference>
<dbReference type="InterPro" id="IPR002938">
    <property type="entry name" value="FAD-bd"/>
</dbReference>
<dbReference type="GO" id="GO:0019622">
    <property type="term" value="P:3-(3-hydroxy)phenylpropionate catabolic process"/>
    <property type="evidence" value="ECO:0007669"/>
    <property type="project" value="TreeGrafter"/>
</dbReference>
<dbReference type="InterPro" id="IPR050631">
    <property type="entry name" value="PheA/TfdB_FAD_monoxygenase"/>
</dbReference>
<dbReference type="GO" id="GO:0008688">
    <property type="term" value="F:3-(3-hydroxyphenyl)propionate hydroxylase activity"/>
    <property type="evidence" value="ECO:0007669"/>
    <property type="project" value="TreeGrafter"/>
</dbReference>
<keyword evidence="5" id="KW-1185">Reference proteome</keyword>
<feature type="domain" description="FAD-binding" evidence="3">
    <location>
        <begin position="15"/>
        <end position="355"/>
    </location>
</feature>
<gene>
    <name evidence="4" type="ORF">D7294_15640</name>
</gene>
<dbReference type="Proteomes" id="UP000272474">
    <property type="component" value="Unassembled WGS sequence"/>
</dbReference>
<evidence type="ECO:0000313" key="5">
    <source>
        <dbReference type="Proteomes" id="UP000272474"/>
    </source>
</evidence>
<dbReference type="AlphaFoldDB" id="A0A3A9YZP9"/>